<feature type="compositionally biased region" description="Polar residues" evidence="1">
    <location>
        <begin position="1"/>
        <end position="13"/>
    </location>
</feature>
<reference evidence="4" key="1">
    <citation type="submission" date="2017-10" db="EMBL/GenBank/DDBJ databases">
        <title>Rapid genome shrinkage in a self-fertile nematode reveals novel sperm competition proteins.</title>
        <authorList>
            <person name="Yin D."/>
            <person name="Schwarz E.M."/>
            <person name="Thomas C.G."/>
            <person name="Felde R.L."/>
            <person name="Korf I.F."/>
            <person name="Cutter A.D."/>
            <person name="Schartner C.M."/>
            <person name="Ralston E.J."/>
            <person name="Meyer B.J."/>
            <person name="Haag E.S."/>
        </authorList>
    </citation>
    <scope>NUCLEOTIDE SEQUENCE [LARGE SCALE GENOMIC DNA]</scope>
    <source>
        <strain evidence="4">JU1422</strain>
    </source>
</reference>
<dbReference type="AlphaFoldDB" id="A0A2G5TUI1"/>
<feature type="transmembrane region" description="Helical" evidence="2">
    <location>
        <begin position="315"/>
        <end position="336"/>
    </location>
</feature>
<feature type="transmembrane region" description="Helical" evidence="2">
    <location>
        <begin position="447"/>
        <end position="467"/>
    </location>
</feature>
<name>A0A2G5TUI1_9PELO</name>
<dbReference type="InterPro" id="IPR036259">
    <property type="entry name" value="MFS_trans_sf"/>
</dbReference>
<feature type="transmembrane region" description="Helical" evidence="2">
    <location>
        <begin position="421"/>
        <end position="440"/>
    </location>
</feature>
<feature type="transmembrane region" description="Helical" evidence="2">
    <location>
        <begin position="356"/>
        <end position="374"/>
    </location>
</feature>
<keyword evidence="2" id="KW-1133">Transmembrane helix</keyword>
<evidence type="ECO:0000313" key="4">
    <source>
        <dbReference type="Proteomes" id="UP000230233"/>
    </source>
</evidence>
<feature type="transmembrane region" description="Helical" evidence="2">
    <location>
        <begin position="168"/>
        <end position="189"/>
    </location>
</feature>
<feature type="transmembrane region" description="Helical" evidence="2">
    <location>
        <begin position="233"/>
        <end position="251"/>
    </location>
</feature>
<feature type="region of interest" description="Disordered" evidence="1">
    <location>
        <begin position="1"/>
        <end position="25"/>
    </location>
</feature>
<feature type="transmembrane region" description="Helical" evidence="2">
    <location>
        <begin position="479"/>
        <end position="499"/>
    </location>
</feature>
<keyword evidence="4" id="KW-1185">Reference proteome</keyword>
<accession>A0A2G5TUI1</accession>
<gene>
    <name evidence="3" type="primary">Cni-F59A1.15</name>
    <name evidence="3" type="synonym">Cnig_chr_V.g22039</name>
    <name evidence="3" type="ORF">B9Z55_022039</name>
</gene>
<dbReference type="OrthoDB" id="5815769at2759"/>
<dbReference type="STRING" id="1611254.A0A2G5TUI1"/>
<sequence length="531" mass="60201">MSASAKNTTSKTKNSNRRLRHSSSEATIKNERMFGSLEELMTFVGSRYPHYRHTVLPVIIVFFFIFFSTRLLDETKKVTSPEVAQNNRTNEFFYSKCHGNERDDSLRVAEQADFVKQQIPSGQLTIVINALFMFGTTTISPRSLILFILGVISVAFFFMAHFPSQLQMSIFVTLVFSEVYRVVIVVVLLESVPKFHRVFALILCELVRASARALSIVFVRLPSDQSLNMSHSFEVFGFITIIMGFLAYYTFHDSLHNLLARSKTDKMQDRVSAIFDKAEIPLSPDAVIDQIAFESFENAENPIEILVKTLKSFKLVREVLICGLISGACLAVTTFAEAEINRHGEVMYFEKTLIPGATYVIFAVIVIISAVLMPKKRILPVIILTPILFVFALMVFLIPAFFKSLDDCTQHWIVSDTVFPLYLAIAVFTSALTDVIRFYVKVHLLEVMPALIRAPIYTVLRFVQYSFDGNVRALYETESIGGEAILILISVIAMLVLLIDPRKKNEMNVYFSEYNNTDKQKKIPPAPEFVN</sequence>
<keyword evidence="2" id="KW-0812">Transmembrane</keyword>
<evidence type="ECO:0000313" key="3">
    <source>
        <dbReference type="EMBL" id="PIC30965.1"/>
    </source>
</evidence>
<dbReference type="EMBL" id="PDUG01000005">
    <property type="protein sequence ID" value="PIC30965.1"/>
    <property type="molecule type" value="Genomic_DNA"/>
</dbReference>
<evidence type="ECO:0000256" key="2">
    <source>
        <dbReference type="SAM" id="Phobius"/>
    </source>
</evidence>
<feature type="transmembrane region" description="Helical" evidence="2">
    <location>
        <begin position="381"/>
        <end position="401"/>
    </location>
</feature>
<organism evidence="3 4">
    <name type="scientific">Caenorhabditis nigoni</name>
    <dbReference type="NCBI Taxonomy" id="1611254"/>
    <lineage>
        <taxon>Eukaryota</taxon>
        <taxon>Metazoa</taxon>
        <taxon>Ecdysozoa</taxon>
        <taxon>Nematoda</taxon>
        <taxon>Chromadorea</taxon>
        <taxon>Rhabditida</taxon>
        <taxon>Rhabditina</taxon>
        <taxon>Rhabditomorpha</taxon>
        <taxon>Rhabditoidea</taxon>
        <taxon>Rhabditidae</taxon>
        <taxon>Peloderinae</taxon>
        <taxon>Caenorhabditis</taxon>
    </lineage>
</organism>
<keyword evidence="2" id="KW-0472">Membrane</keyword>
<evidence type="ECO:0000256" key="1">
    <source>
        <dbReference type="SAM" id="MobiDB-lite"/>
    </source>
</evidence>
<dbReference type="Proteomes" id="UP000230233">
    <property type="component" value="Chromosome V"/>
</dbReference>
<protein>
    <submittedName>
        <fullName evidence="3">Uncharacterized protein</fullName>
    </submittedName>
</protein>
<feature type="transmembrane region" description="Helical" evidence="2">
    <location>
        <begin position="143"/>
        <end position="162"/>
    </location>
</feature>
<proteinExistence type="predicted"/>
<comment type="caution">
    <text evidence="3">The sequence shown here is derived from an EMBL/GenBank/DDBJ whole genome shotgun (WGS) entry which is preliminary data.</text>
</comment>
<feature type="transmembrane region" description="Helical" evidence="2">
    <location>
        <begin position="198"/>
        <end position="221"/>
    </location>
</feature>
<dbReference type="SUPFAM" id="SSF103473">
    <property type="entry name" value="MFS general substrate transporter"/>
    <property type="match status" value="1"/>
</dbReference>
<feature type="transmembrane region" description="Helical" evidence="2">
    <location>
        <begin position="50"/>
        <end position="67"/>
    </location>
</feature>